<feature type="compositionally biased region" description="Acidic residues" evidence="1">
    <location>
        <begin position="280"/>
        <end position="292"/>
    </location>
</feature>
<accession>A0ABR1LP99</accession>
<organism evidence="2 3">
    <name type="scientific">Phyllosticta citricarpa</name>
    <dbReference type="NCBI Taxonomy" id="55181"/>
    <lineage>
        <taxon>Eukaryota</taxon>
        <taxon>Fungi</taxon>
        <taxon>Dikarya</taxon>
        <taxon>Ascomycota</taxon>
        <taxon>Pezizomycotina</taxon>
        <taxon>Dothideomycetes</taxon>
        <taxon>Dothideomycetes incertae sedis</taxon>
        <taxon>Botryosphaeriales</taxon>
        <taxon>Phyllostictaceae</taxon>
        <taxon>Phyllosticta</taxon>
    </lineage>
</organism>
<feature type="region of interest" description="Disordered" evidence="1">
    <location>
        <begin position="155"/>
        <end position="292"/>
    </location>
</feature>
<evidence type="ECO:0000256" key="1">
    <source>
        <dbReference type="SAM" id="MobiDB-lite"/>
    </source>
</evidence>
<dbReference type="Proteomes" id="UP001365128">
    <property type="component" value="Unassembled WGS sequence"/>
</dbReference>
<feature type="compositionally biased region" description="Low complexity" evidence="1">
    <location>
        <begin position="52"/>
        <end position="81"/>
    </location>
</feature>
<protein>
    <submittedName>
        <fullName evidence="2">Uncharacterized protein</fullName>
    </submittedName>
</protein>
<reference evidence="2 3" key="1">
    <citation type="submission" date="2024-04" db="EMBL/GenBank/DDBJ databases">
        <title>Phyllosticta paracitricarpa is synonymous to the EU quarantine fungus P. citricarpa based on phylogenomic analyses.</title>
        <authorList>
            <consortium name="Lawrence Berkeley National Laboratory"/>
            <person name="Van Ingen-Buijs V.A."/>
            <person name="Van Westerhoven A.C."/>
            <person name="Haridas S."/>
            <person name="Skiadas P."/>
            <person name="Martin F."/>
            <person name="Groenewald J.Z."/>
            <person name="Crous P.W."/>
            <person name="Seidl M.F."/>
        </authorList>
    </citation>
    <scope>NUCLEOTIDE SEQUENCE [LARGE SCALE GENOMIC DNA]</scope>
    <source>
        <strain evidence="2 3">CBS 122670</strain>
    </source>
</reference>
<sequence>MASSSVDAANTTMVAVVVATDCTAITPSARPRAAVCGHVLPSTLRVTRSRAAAATRKTSNTRKTTTVHTARATTTTTNTPTQSLSTCGPRSGLCALCHRLNALRQRLLRERRKLRSRQVDAVAAGGQTHRRWARERNRALAALRNWEARIQVWEEEEKEEERKTRRMEEEEEGQGGRLASAPQKSCRRVAFARNEGGKGIGEGEDGGDEDGEEGEEDEEDEYRPPAAYARPQPDRPNPAYVPGRYAVSPQKREETSFRNWGWDEFEMEMEKRGRERKGEDEGEDDEREETWK</sequence>
<gene>
    <name evidence="2" type="ORF">IWX46DRAFT_584051</name>
</gene>
<dbReference type="EMBL" id="JBBPDW010000039">
    <property type="protein sequence ID" value="KAK7535577.1"/>
    <property type="molecule type" value="Genomic_DNA"/>
</dbReference>
<proteinExistence type="predicted"/>
<name>A0ABR1LP99_9PEZI</name>
<feature type="region of interest" description="Disordered" evidence="1">
    <location>
        <begin position="52"/>
        <end position="85"/>
    </location>
</feature>
<evidence type="ECO:0000313" key="3">
    <source>
        <dbReference type="Proteomes" id="UP001365128"/>
    </source>
</evidence>
<keyword evidence="3" id="KW-1185">Reference proteome</keyword>
<feature type="compositionally biased region" description="Acidic residues" evidence="1">
    <location>
        <begin position="202"/>
        <end position="221"/>
    </location>
</feature>
<evidence type="ECO:0000313" key="2">
    <source>
        <dbReference type="EMBL" id="KAK7535577.1"/>
    </source>
</evidence>
<feature type="compositionally biased region" description="Basic and acidic residues" evidence="1">
    <location>
        <begin position="268"/>
        <end position="279"/>
    </location>
</feature>
<comment type="caution">
    <text evidence="2">The sequence shown here is derived from an EMBL/GenBank/DDBJ whole genome shotgun (WGS) entry which is preliminary data.</text>
</comment>